<dbReference type="SUPFAM" id="SSF53448">
    <property type="entry name" value="Nucleotide-diphospho-sugar transferases"/>
    <property type="match status" value="1"/>
</dbReference>
<dbReference type="Pfam" id="PF00132">
    <property type="entry name" value="Hexapep"/>
    <property type="match status" value="1"/>
</dbReference>
<dbReference type="GO" id="GO:0071555">
    <property type="term" value="P:cell wall organization"/>
    <property type="evidence" value="ECO:0007669"/>
    <property type="project" value="UniProtKB-KW"/>
</dbReference>
<keyword evidence="4 18" id="KW-0963">Cytoplasm</keyword>
<dbReference type="EMBL" id="BMJJ01000007">
    <property type="protein sequence ID" value="GGD24843.1"/>
    <property type="molecule type" value="Genomic_DNA"/>
</dbReference>
<feature type="binding site" evidence="18">
    <location>
        <position position="425"/>
    </location>
    <ligand>
        <name>acetyl-CoA</name>
        <dbReference type="ChEBI" id="CHEBI:57288"/>
    </ligand>
</feature>
<dbReference type="InterPro" id="IPR029044">
    <property type="entry name" value="Nucleotide-diphossugar_trans"/>
</dbReference>
<dbReference type="GO" id="GO:0000902">
    <property type="term" value="P:cell morphogenesis"/>
    <property type="evidence" value="ECO:0007669"/>
    <property type="project" value="UniProtKB-UniRule"/>
</dbReference>
<evidence type="ECO:0000256" key="3">
    <source>
        <dbReference type="ARBA" id="ARBA00007947"/>
    </source>
</evidence>
<keyword evidence="5 18" id="KW-0808">Transferase</keyword>
<accession>A0A916Y0A3</accession>
<evidence type="ECO:0000256" key="16">
    <source>
        <dbReference type="ARBA" id="ARBA00048493"/>
    </source>
</evidence>
<evidence type="ECO:0000313" key="22">
    <source>
        <dbReference type="Proteomes" id="UP000613160"/>
    </source>
</evidence>
<dbReference type="GO" id="GO:0009245">
    <property type="term" value="P:lipid A biosynthetic process"/>
    <property type="evidence" value="ECO:0007669"/>
    <property type="project" value="UniProtKB-UniRule"/>
</dbReference>
<dbReference type="EC" id="2.3.1.157" evidence="18"/>
<dbReference type="PANTHER" id="PTHR43584">
    <property type="entry name" value="NUCLEOTIDYL TRANSFERASE"/>
    <property type="match status" value="1"/>
</dbReference>
<dbReference type="InterPro" id="IPR038009">
    <property type="entry name" value="GlmU_C_LbH"/>
</dbReference>
<dbReference type="GO" id="GO:0003977">
    <property type="term" value="F:UDP-N-acetylglucosamine diphosphorylase activity"/>
    <property type="evidence" value="ECO:0007669"/>
    <property type="project" value="UniProtKB-UniRule"/>
</dbReference>
<evidence type="ECO:0000313" key="21">
    <source>
        <dbReference type="EMBL" id="GGD24843.1"/>
    </source>
</evidence>
<keyword evidence="12 18" id="KW-0511">Multifunctional enzyme</keyword>
<comment type="function">
    <text evidence="17 18">Catalyzes the last two sequential reactions in the de novo biosynthetic pathway for UDP-N-acetylglucosamine (UDP-GlcNAc). The C-terminal domain catalyzes the transfer of acetyl group from acetyl coenzyme A to glucosamine-1-phosphate (GlcN-1-P) to produce N-acetylglucosamine-1-phosphate (GlcNAc-1-P), which is converted into UDP-GlcNAc by the transfer of uridine 5-monophosphate (from uridine 5-triphosphate), a reaction catalyzed by the N-terminal domain.</text>
</comment>
<evidence type="ECO:0000256" key="7">
    <source>
        <dbReference type="ARBA" id="ARBA00022723"/>
    </source>
</evidence>
<feature type="binding site" evidence="18">
    <location>
        <position position="408"/>
    </location>
    <ligand>
        <name>acetyl-CoA</name>
        <dbReference type="ChEBI" id="CHEBI:57288"/>
    </ligand>
</feature>
<feature type="binding site" evidence="18">
    <location>
        <begin position="82"/>
        <end position="83"/>
    </location>
    <ligand>
        <name>UDP-N-acetyl-alpha-D-glucosamine</name>
        <dbReference type="ChEBI" id="CHEBI:57705"/>
    </ligand>
</feature>
<keyword evidence="13 18" id="KW-0012">Acyltransferase</keyword>
<comment type="catalytic activity">
    <reaction evidence="16 18">
        <text>N-acetyl-alpha-D-glucosamine 1-phosphate + UTP + H(+) = UDP-N-acetyl-alpha-D-glucosamine + diphosphate</text>
        <dbReference type="Rhea" id="RHEA:13509"/>
        <dbReference type="ChEBI" id="CHEBI:15378"/>
        <dbReference type="ChEBI" id="CHEBI:33019"/>
        <dbReference type="ChEBI" id="CHEBI:46398"/>
        <dbReference type="ChEBI" id="CHEBI:57705"/>
        <dbReference type="ChEBI" id="CHEBI:57776"/>
        <dbReference type="EC" id="2.7.7.23"/>
    </reaction>
</comment>
<evidence type="ECO:0000256" key="13">
    <source>
        <dbReference type="ARBA" id="ARBA00023315"/>
    </source>
</evidence>
<comment type="caution">
    <text evidence="18">Lacks conserved residue(s) required for the propagation of feature annotation.</text>
</comment>
<keyword evidence="8 18" id="KW-0677">Repeat</keyword>
<dbReference type="HAMAP" id="MF_01631">
    <property type="entry name" value="GlmU"/>
    <property type="match status" value="1"/>
</dbReference>
<comment type="catalytic activity">
    <reaction evidence="15 18">
        <text>alpha-D-glucosamine 1-phosphate + acetyl-CoA = N-acetyl-alpha-D-glucosamine 1-phosphate + CoA + H(+)</text>
        <dbReference type="Rhea" id="RHEA:13725"/>
        <dbReference type="ChEBI" id="CHEBI:15378"/>
        <dbReference type="ChEBI" id="CHEBI:57287"/>
        <dbReference type="ChEBI" id="CHEBI:57288"/>
        <dbReference type="ChEBI" id="CHEBI:57776"/>
        <dbReference type="ChEBI" id="CHEBI:58516"/>
        <dbReference type="EC" id="2.3.1.157"/>
    </reaction>
</comment>
<dbReference type="GO" id="GO:0000287">
    <property type="term" value="F:magnesium ion binding"/>
    <property type="evidence" value="ECO:0007669"/>
    <property type="project" value="UniProtKB-UniRule"/>
</dbReference>
<dbReference type="GO" id="GO:0008360">
    <property type="term" value="P:regulation of cell shape"/>
    <property type="evidence" value="ECO:0007669"/>
    <property type="project" value="UniProtKB-KW"/>
</dbReference>
<evidence type="ECO:0000256" key="4">
    <source>
        <dbReference type="ARBA" id="ARBA00022490"/>
    </source>
</evidence>
<feature type="binding site" evidence="18">
    <location>
        <position position="77"/>
    </location>
    <ligand>
        <name>UDP-N-acetyl-alpha-D-glucosamine</name>
        <dbReference type="ChEBI" id="CHEBI:57705"/>
    </ligand>
</feature>
<dbReference type="SUPFAM" id="SSF51161">
    <property type="entry name" value="Trimeric LpxA-like enzymes"/>
    <property type="match status" value="1"/>
</dbReference>
<dbReference type="GO" id="GO:0009252">
    <property type="term" value="P:peptidoglycan biosynthetic process"/>
    <property type="evidence" value="ECO:0007669"/>
    <property type="project" value="UniProtKB-UniRule"/>
</dbReference>
<dbReference type="NCBIfam" id="NF010933">
    <property type="entry name" value="PRK14353.1"/>
    <property type="match status" value="1"/>
</dbReference>
<comment type="pathway">
    <text evidence="18">Nucleotide-sugar biosynthesis; UDP-N-acetyl-alpha-D-glucosamine biosynthesis; N-acetyl-alpha-D-glucosamine 1-phosphate from alpha-D-glucosamine 6-phosphate (route II): step 2/2.</text>
</comment>
<dbReference type="InterPro" id="IPR025877">
    <property type="entry name" value="MobA-like_NTP_Trfase"/>
</dbReference>
<feature type="region of interest" description="Pyrophosphorylase" evidence="18">
    <location>
        <begin position="1"/>
        <end position="231"/>
    </location>
</feature>
<keyword evidence="11 18" id="KW-0573">Peptidoglycan synthesis</keyword>
<dbReference type="AlphaFoldDB" id="A0A916Y0A3"/>
<reference evidence="21" key="2">
    <citation type="submission" date="2020-09" db="EMBL/GenBank/DDBJ databases">
        <authorList>
            <person name="Sun Q."/>
            <person name="Zhou Y."/>
        </authorList>
    </citation>
    <scope>NUCLEOTIDE SEQUENCE</scope>
    <source>
        <strain evidence="21">CGMCC 1.15493</strain>
    </source>
</reference>
<evidence type="ECO:0000256" key="18">
    <source>
        <dbReference type="HAMAP-Rule" id="MF_01631"/>
    </source>
</evidence>
<dbReference type="Proteomes" id="UP000613160">
    <property type="component" value="Unassembled WGS sequence"/>
</dbReference>
<feature type="binding site" evidence="18">
    <location>
        <position position="24"/>
    </location>
    <ligand>
        <name>UDP-N-acetyl-alpha-D-glucosamine</name>
        <dbReference type="ChEBI" id="CHEBI:57705"/>
    </ligand>
</feature>
<feature type="domain" description="MobA-like NTP transferase" evidence="20">
    <location>
        <begin position="8"/>
        <end position="135"/>
    </location>
</feature>
<evidence type="ECO:0000256" key="1">
    <source>
        <dbReference type="ARBA" id="ARBA00004496"/>
    </source>
</evidence>
<dbReference type="InterPro" id="IPR005882">
    <property type="entry name" value="Bifunctional_GlmU"/>
</dbReference>
<feature type="binding site" evidence="18">
    <location>
        <position position="143"/>
    </location>
    <ligand>
        <name>UDP-N-acetyl-alpha-D-glucosamine</name>
        <dbReference type="ChEBI" id="CHEBI:57705"/>
    </ligand>
</feature>
<comment type="subunit">
    <text evidence="18">Homotrimer.</text>
</comment>
<comment type="similarity">
    <text evidence="3 18">In the N-terminal section; belongs to the N-acetylglucosamine-1-phosphate uridyltransferase family.</text>
</comment>
<keyword evidence="9 18" id="KW-0460">Magnesium</keyword>
<dbReference type="InterPro" id="IPR050065">
    <property type="entry name" value="GlmU-like"/>
</dbReference>
<dbReference type="GO" id="GO:0005737">
    <property type="term" value="C:cytoplasm"/>
    <property type="evidence" value="ECO:0007669"/>
    <property type="project" value="UniProtKB-SubCell"/>
</dbReference>
<evidence type="ECO:0000256" key="10">
    <source>
        <dbReference type="ARBA" id="ARBA00022960"/>
    </source>
</evidence>
<dbReference type="Gene3D" id="2.160.10.10">
    <property type="entry name" value="Hexapeptide repeat proteins"/>
    <property type="match status" value="1"/>
</dbReference>
<feature type="binding site" evidence="18">
    <location>
        <begin position="371"/>
        <end position="372"/>
    </location>
    <ligand>
        <name>acetyl-CoA</name>
        <dbReference type="ChEBI" id="CHEBI:57288"/>
    </ligand>
</feature>
<feature type="binding site" evidence="18">
    <location>
        <position position="229"/>
    </location>
    <ligand>
        <name>UDP-N-acetyl-alpha-D-glucosamine</name>
        <dbReference type="ChEBI" id="CHEBI:57705"/>
    </ligand>
</feature>
<name>A0A916Y0A3_9HYPH</name>
<evidence type="ECO:0000259" key="20">
    <source>
        <dbReference type="Pfam" id="PF12804"/>
    </source>
</evidence>
<evidence type="ECO:0000256" key="8">
    <source>
        <dbReference type="ARBA" id="ARBA00022737"/>
    </source>
</evidence>
<dbReference type="Gene3D" id="3.90.550.10">
    <property type="entry name" value="Spore Coat Polysaccharide Biosynthesis Protein SpsA, Chain A"/>
    <property type="match status" value="1"/>
</dbReference>
<dbReference type="CDD" id="cd03353">
    <property type="entry name" value="LbH_GlmU_C"/>
    <property type="match status" value="1"/>
</dbReference>
<evidence type="ECO:0000256" key="9">
    <source>
        <dbReference type="ARBA" id="ARBA00022842"/>
    </source>
</evidence>
<comment type="cofactor">
    <cofactor evidence="18">
        <name>Mg(2+)</name>
        <dbReference type="ChEBI" id="CHEBI:18420"/>
    </cofactor>
    <text evidence="18">Binds 1 Mg(2+) ion per subunit.</text>
</comment>
<keyword evidence="14 18" id="KW-0961">Cell wall biogenesis/degradation</keyword>
<dbReference type="GO" id="GO:0006048">
    <property type="term" value="P:UDP-N-acetylglucosamine biosynthetic process"/>
    <property type="evidence" value="ECO:0007669"/>
    <property type="project" value="InterPro"/>
</dbReference>
<dbReference type="EC" id="2.7.7.23" evidence="18"/>
<gene>
    <name evidence="18 21" type="primary">glmU</name>
    <name evidence="21" type="ORF">GCM10011335_29750</name>
</gene>
<keyword evidence="6 18" id="KW-0548">Nucleotidyltransferase</keyword>
<feature type="binding site" evidence="18">
    <location>
        <position position="318"/>
    </location>
    <ligand>
        <name>UDP-N-acetyl-alpha-D-glucosamine</name>
        <dbReference type="ChEBI" id="CHEBI:57705"/>
    </ligand>
</feature>
<organism evidence="21 22">
    <name type="scientific">Aureimonas glaciei</name>
    <dbReference type="NCBI Taxonomy" id="1776957"/>
    <lineage>
        <taxon>Bacteria</taxon>
        <taxon>Pseudomonadati</taxon>
        <taxon>Pseudomonadota</taxon>
        <taxon>Alphaproteobacteria</taxon>
        <taxon>Hyphomicrobiales</taxon>
        <taxon>Aurantimonadaceae</taxon>
        <taxon>Aureimonas</taxon>
    </lineage>
</organism>
<evidence type="ECO:0000256" key="12">
    <source>
        <dbReference type="ARBA" id="ARBA00023268"/>
    </source>
</evidence>
<feature type="active site" description="Proton acceptor" evidence="18">
    <location>
        <position position="348"/>
    </location>
</feature>
<dbReference type="InterPro" id="IPR001451">
    <property type="entry name" value="Hexapep"/>
</dbReference>
<dbReference type="PROSITE" id="PS00101">
    <property type="entry name" value="HEXAPEP_TRANSFERASES"/>
    <property type="match status" value="1"/>
</dbReference>
<evidence type="ECO:0000256" key="14">
    <source>
        <dbReference type="ARBA" id="ARBA00023316"/>
    </source>
</evidence>
<feature type="binding site" evidence="18">
    <location>
        <position position="157"/>
    </location>
    <ligand>
        <name>UDP-N-acetyl-alpha-D-glucosamine</name>
        <dbReference type="ChEBI" id="CHEBI:57705"/>
    </ligand>
</feature>
<evidence type="ECO:0000256" key="17">
    <source>
        <dbReference type="ARBA" id="ARBA00049628"/>
    </source>
</evidence>
<feature type="region of interest" description="Disordered" evidence="19">
    <location>
        <begin position="431"/>
        <end position="454"/>
    </location>
</feature>
<comment type="pathway">
    <text evidence="18">Bacterial outer membrane biogenesis; LPS lipid A biosynthesis.</text>
</comment>
<dbReference type="CDD" id="cd02540">
    <property type="entry name" value="GT2_GlmU_N_bac"/>
    <property type="match status" value="1"/>
</dbReference>
<feature type="binding site" evidence="18">
    <location>
        <position position="336"/>
    </location>
    <ligand>
        <name>UDP-N-acetyl-alpha-D-glucosamine</name>
        <dbReference type="ChEBI" id="CHEBI:57705"/>
    </ligand>
</feature>
<feature type="binding site" evidence="18">
    <location>
        <position position="172"/>
    </location>
    <ligand>
        <name>UDP-N-acetyl-alpha-D-glucosamine</name>
        <dbReference type="ChEBI" id="CHEBI:57705"/>
    </ligand>
</feature>
<comment type="similarity">
    <text evidence="2 18">In the C-terminal section; belongs to the transferase hexapeptide repeat family.</text>
</comment>
<feature type="binding site" evidence="18">
    <location>
        <position position="365"/>
    </location>
    <ligand>
        <name>acetyl-CoA</name>
        <dbReference type="ChEBI" id="CHEBI:57288"/>
    </ligand>
</feature>
<sequence>MNRTCLSIILAAGEGTRMKSTRAKVLHEVAGLAMVCHVAETAAAAGSTRTALVIGRDADAVAAAVGGAVAGLSAHVQTERLGTGHAVLAARDAIAEGFDDILVLFGDTPLVRPETLARARETLAAGAALCVVGFRTATPQGYGRLIEENGELLAIREERDASEVERRIEFCNGGVMALRGDIALDLLQAIGNANAKGEYYLTDAVEIARARGESVRAIEADADEVLGVNTRVELAAVETIWQQRRRREMMLQGVSMIAPETVFFSHDTEIAAEVLLEPNVVFGPGVSIGTGSVVHAFSHLEGARIGEDVAIGPFARLRPGTRLAEGAKVGNFCEVKNAEVGAGAKINHLSYIGDASVGAAANIGAGTITCNYDGALKHHTAIGANAFIGSNSALVAPVSIGASAYVGSGSVITEDVPDDALAIGRARQVTKPGRGREIAERNAAAKAARGKPSA</sequence>
<feature type="binding site" evidence="18">
    <location>
        <position position="107"/>
    </location>
    <ligand>
        <name>Mg(2+)</name>
        <dbReference type="ChEBI" id="CHEBI:18420"/>
    </ligand>
</feature>
<feature type="binding site" evidence="18">
    <location>
        <position position="351"/>
    </location>
    <ligand>
        <name>UDP-N-acetyl-alpha-D-glucosamine</name>
        <dbReference type="ChEBI" id="CHEBI:57705"/>
    </ligand>
</feature>
<dbReference type="InterPro" id="IPR011004">
    <property type="entry name" value="Trimer_LpxA-like_sf"/>
</dbReference>
<feature type="binding site" evidence="18">
    <location>
        <position position="229"/>
    </location>
    <ligand>
        <name>Mg(2+)</name>
        <dbReference type="ChEBI" id="CHEBI:18420"/>
    </ligand>
</feature>
<dbReference type="GO" id="GO:0019134">
    <property type="term" value="F:glucosamine-1-phosphate N-acetyltransferase activity"/>
    <property type="evidence" value="ECO:0007669"/>
    <property type="project" value="UniProtKB-UniRule"/>
</dbReference>
<dbReference type="GO" id="GO:0016020">
    <property type="term" value="C:membrane"/>
    <property type="evidence" value="ECO:0007669"/>
    <property type="project" value="GOC"/>
</dbReference>
<protein>
    <recommendedName>
        <fullName evidence="18">Bifunctional protein GlmU</fullName>
    </recommendedName>
    <domain>
        <recommendedName>
            <fullName evidence="18">UDP-N-acetylglucosamine pyrophosphorylase</fullName>
            <ecNumber evidence="18">2.7.7.23</ecNumber>
        </recommendedName>
        <alternativeName>
            <fullName evidence="18">N-acetylglucosamine-1-phosphate uridyltransferase</fullName>
        </alternativeName>
    </domain>
    <domain>
        <recommendedName>
            <fullName evidence="18">Glucosamine-1-phosphate N-acetyltransferase</fullName>
            <ecNumber evidence="18">2.3.1.157</ecNumber>
        </recommendedName>
    </domain>
</protein>
<evidence type="ECO:0000256" key="5">
    <source>
        <dbReference type="ARBA" id="ARBA00022679"/>
    </source>
</evidence>
<dbReference type="Pfam" id="PF12804">
    <property type="entry name" value="NTP_transf_3"/>
    <property type="match status" value="1"/>
</dbReference>
<keyword evidence="22" id="KW-1185">Reference proteome</keyword>
<evidence type="ECO:0000256" key="2">
    <source>
        <dbReference type="ARBA" id="ARBA00007707"/>
    </source>
</evidence>
<dbReference type="RefSeq" id="WP_188852042.1">
    <property type="nucleotide sequence ID" value="NZ_BMJJ01000007.1"/>
</dbReference>
<keyword evidence="10 18" id="KW-0133">Cell shape</keyword>
<comment type="caution">
    <text evidence="21">The sequence shown here is derived from an EMBL/GenBank/DDBJ whole genome shotgun (WGS) entry which is preliminary data.</text>
</comment>
<keyword evidence="7 18" id="KW-0479">Metal-binding</keyword>
<dbReference type="NCBIfam" id="TIGR01173">
    <property type="entry name" value="glmU"/>
    <property type="match status" value="1"/>
</dbReference>
<feature type="binding site" evidence="18">
    <location>
        <position position="390"/>
    </location>
    <ligand>
        <name>acetyl-CoA</name>
        <dbReference type="ChEBI" id="CHEBI:57288"/>
    </ligand>
</feature>
<proteinExistence type="inferred from homology"/>
<feature type="binding site" evidence="18">
    <location>
        <position position="362"/>
    </location>
    <ligand>
        <name>UDP-N-acetyl-alpha-D-glucosamine</name>
        <dbReference type="ChEBI" id="CHEBI:57705"/>
    </ligand>
</feature>
<reference evidence="21" key="1">
    <citation type="journal article" date="2014" name="Int. J. Syst. Evol. Microbiol.">
        <title>Complete genome sequence of Corynebacterium casei LMG S-19264T (=DSM 44701T), isolated from a smear-ripened cheese.</title>
        <authorList>
            <consortium name="US DOE Joint Genome Institute (JGI-PGF)"/>
            <person name="Walter F."/>
            <person name="Albersmeier A."/>
            <person name="Kalinowski J."/>
            <person name="Ruckert C."/>
        </authorList>
    </citation>
    <scope>NUCLEOTIDE SEQUENCE</scope>
    <source>
        <strain evidence="21">CGMCC 1.15493</strain>
    </source>
</reference>
<feature type="region of interest" description="Linker" evidence="18">
    <location>
        <begin position="232"/>
        <end position="252"/>
    </location>
</feature>
<evidence type="ECO:0000256" key="6">
    <source>
        <dbReference type="ARBA" id="ARBA00022695"/>
    </source>
</evidence>
<evidence type="ECO:0000256" key="11">
    <source>
        <dbReference type="ARBA" id="ARBA00022984"/>
    </source>
</evidence>
<dbReference type="PANTHER" id="PTHR43584:SF3">
    <property type="entry name" value="BIFUNCTIONAL PROTEIN GLMU"/>
    <property type="match status" value="1"/>
</dbReference>
<evidence type="ECO:0000256" key="15">
    <source>
        <dbReference type="ARBA" id="ARBA00048247"/>
    </source>
</evidence>
<feature type="region of interest" description="N-acetyltransferase" evidence="18">
    <location>
        <begin position="253"/>
        <end position="454"/>
    </location>
</feature>
<dbReference type="InterPro" id="IPR018357">
    <property type="entry name" value="Hexapep_transf_CS"/>
</dbReference>
<evidence type="ECO:0000256" key="19">
    <source>
        <dbReference type="SAM" id="MobiDB-lite"/>
    </source>
</evidence>
<feature type="binding site" evidence="18">
    <location>
        <begin position="10"/>
        <end position="13"/>
    </location>
    <ligand>
        <name>UDP-N-acetyl-alpha-D-glucosamine</name>
        <dbReference type="ChEBI" id="CHEBI:57705"/>
    </ligand>
</feature>
<comment type="subcellular location">
    <subcellularLocation>
        <location evidence="1 18">Cytoplasm</location>
    </subcellularLocation>
</comment>
<comment type="pathway">
    <text evidence="18">Nucleotide-sugar biosynthesis; UDP-N-acetyl-alpha-D-glucosamine biosynthesis; UDP-N-acetyl-alpha-D-glucosamine from N-acetyl-alpha-D-glucosamine 1-phosphate: step 1/1.</text>
</comment>